<protein>
    <submittedName>
        <fullName evidence="1">Uncharacterized protein</fullName>
    </submittedName>
</protein>
<dbReference type="AlphaFoldDB" id="A0A0F8WZJ9"/>
<name>A0A0F8WZJ9_9ZZZZ</name>
<accession>A0A0F8WZJ9</accession>
<gene>
    <name evidence="1" type="ORF">LCGC14_3007870</name>
</gene>
<evidence type="ECO:0000313" key="1">
    <source>
        <dbReference type="EMBL" id="KKK62083.1"/>
    </source>
</evidence>
<reference evidence="1" key="1">
    <citation type="journal article" date="2015" name="Nature">
        <title>Complex archaea that bridge the gap between prokaryotes and eukaryotes.</title>
        <authorList>
            <person name="Spang A."/>
            <person name="Saw J.H."/>
            <person name="Jorgensen S.L."/>
            <person name="Zaremba-Niedzwiedzka K."/>
            <person name="Martijn J."/>
            <person name="Lind A.E."/>
            <person name="van Eijk R."/>
            <person name="Schleper C."/>
            <person name="Guy L."/>
            <person name="Ettema T.J."/>
        </authorList>
    </citation>
    <scope>NUCLEOTIDE SEQUENCE</scope>
</reference>
<dbReference type="EMBL" id="LAZR01062166">
    <property type="protein sequence ID" value="KKK62083.1"/>
    <property type="molecule type" value="Genomic_DNA"/>
</dbReference>
<sequence>MKILNIYGQEFWHTDARIVGNREGLEELRDTIERALKDGKSSTLEDDARSGEETPLFASDGEGYEVIVLMNNDDWGIKGGKDSFWNTEESRNEYTGISKKGK</sequence>
<organism evidence="1">
    <name type="scientific">marine sediment metagenome</name>
    <dbReference type="NCBI Taxonomy" id="412755"/>
    <lineage>
        <taxon>unclassified sequences</taxon>
        <taxon>metagenomes</taxon>
        <taxon>ecological metagenomes</taxon>
    </lineage>
</organism>
<proteinExistence type="predicted"/>
<comment type="caution">
    <text evidence="1">The sequence shown here is derived from an EMBL/GenBank/DDBJ whole genome shotgun (WGS) entry which is preliminary data.</text>
</comment>